<evidence type="ECO:0000259" key="2">
    <source>
        <dbReference type="Pfam" id="PF01882"/>
    </source>
</evidence>
<dbReference type="PANTHER" id="PTHR33608:SF3">
    <property type="entry name" value="SLR2013 PROTEIN"/>
    <property type="match status" value="1"/>
</dbReference>
<keyword evidence="1" id="KW-0472">Membrane</keyword>
<dbReference type="AlphaFoldDB" id="A0A2G6KIY0"/>
<name>A0A2G6KIY0_9BACT</name>
<proteinExistence type="predicted"/>
<keyword evidence="1" id="KW-1133">Transmembrane helix</keyword>
<protein>
    <submittedName>
        <fullName evidence="3">DUF58 domain-containing protein</fullName>
    </submittedName>
</protein>
<dbReference type="Pfam" id="PF01882">
    <property type="entry name" value="DUF58"/>
    <property type="match status" value="1"/>
</dbReference>
<reference evidence="3 4" key="1">
    <citation type="submission" date="2017-10" db="EMBL/GenBank/DDBJ databases">
        <title>Novel microbial diversity and functional potential in the marine mammal oral microbiome.</title>
        <authorList>
            <person name="Dudek N.K."/>
            <person name="Sun C.L."/>
            <person name="Burstein D."/>
            <person name="Kantor R.S."/>
            <person name="Aliaga Goltsman D.S."/>
            <person name="Bik E.M."/>
            <person name="Thomas B.C."/>
            <person name="Banfield J.F."/>
            <person name="Relman D.A."/>
        </authorList>
    </citation>
    <scope>NUCLEOTIDE SEQUENCE [LARGE SCALE GENOMIC DNA]</scope>
    <source>
        <strain evidence="3">DOLJORAL78_47_16</strain>
    </source>
</reference>
<feature type="transmembrane region" description="Helical" evidence="1">
    <location>
        <begin position="33"/>
        <end position="52"/>
    </location>
</feature>
<dbReference type="PANTHER" id="PTHR33608">
    <property type="entry name" value="BLL2464 PROTEIN"/>
    <property type="match status" value="1"/>
</dbReference>
<dbReference type="InterPro" id="IPR002881">
    <property type="entry name" value="DUF58"/>
</dbReference>
<accession>A0A2G6KIY0</accession>
<evidence type="ECO:0000313" key="4">
    <source>
        <dbReference type="Proteomes" id="UP000230821"/>
    </source>
</evidence>
<organism evidence="3 4">
    <name type="scientific">candidate division KSB3 bacterium</name>
    <dbReference type="NCBI Taxonomy" id="2044937"/>
    <lineage>
        <taxon>Bacteria</taxon>
        <taxon>candidate division KSB3</taxon>
    </lineage>
</organism>
<comment type="caution">
    <text evidence="3">The sequence shown here is derived from an EMBL/GenBank/DDBJ whole genome shotgun (WGS) entry which is preliminary data.</text>
</comment>
<evidence type="ECO:0000313" key="3">
    <source>
        <dbReference type="EMBL" id="PIE35605.1"/>
    </source>
</evidence>
<sequence length="452" mass="51177">MLVPHSRLLFYVALIILPLALFAAIMPTAAPTVYLGILGFVLLSLIDAVLAYSRLEGIQVEFSDVIRCSRKREGVIDITVTHPGTTGKKLRLGLAWPHELASSEEDVQAILPKGHESIRLTWPFIPLKRGSYVFDRCYLESASPLGFWGIRGSMVVECHIRVYPDLSGERDNLAALFLHRGNFGIHAQRQIGKGREFEKLREYMPGDSFDEIHWKATAKRGKPITKIFQIERTQEVYVLIDTSRLSVRSSFASNHVLQPDEPGDETILERCIVAAMVLGLAAQKQGDLFGVVAFHRQIHTFVRARSGKAHYGACRDALYRLEPDSSNPDFDELCTFLRLKLRRRALLLVLTSLDDPVLAENFTKNIQIINRQHLVMVNMLRPAAAQPIFSNPQVASVDELYRELGGHALWHDLQELERALHHRGVHFSLVQHEKMCVELVSQYIGVKRRQLL</sequence>
<keyword evidence="1" id="KW-0812">Transmembrane</keyword>
<feature type="domain" description="DUF58" evidence="2">
    <location>
        <begin position="200"/>
        <end position="382"/>
    </location>
</feature>
<dbReference type="EMBL" id="PDSK01000039">
    <property type="protein sequence ID" value="PIE35605.1"/>
    <property type="molecule type" value="Genomic_DNA"/>
</dbReference>
<evidence type="ECO:0000256" key="1">
    <source>
        <dbReference type="SAM" id="Phobius"/>
    </source>
</evidence>
<gene>
    <name evidence="3" type="ORF">CSA56_03745</name>
</gene>
<dbReference type="Proteomes" id="UP000230821">
    <property type="component" value="Unassembled WGS sequence"/>
</dbReference>